<comment type="caution">
    <text evidence="2">The sequence shown here is derived from an EMBL/GenBank/DDBJ whole genome shotgun (WGS) entry which is preliminary data.</text>
</comment>
<organism evidence="2 3">
    <name type="scientific">Actinomadura soli</name>
    <dbReference type="NCBI Taxonomy" id="2508997"/>
    <lineage>
        <taxon>Bacteria</taxon>
        <taxon>Bacillati</taxon>
        <taxon>Actinomycetota</taxon>
        <taxon>Actinomycetes</taxon>
        <taxon>Streptosporangiales</taxon>
        <taxon>Thermomonosporaceae</taxon>
        <taxon>Actinomadura</taxon>
    </lineage>
</organism>
<dbReference type="NCBIfam" id="TIGR03086">
    <property type="entry name" value="TIGR03086 family metal-binding protein"/>
    <property type="match status" value="1"/>
</dbReference>
<dbReference type="SUPFAM" id="SSF109854">
    <property type="entry name" value="DinB/YfiT-like putative metalloenzymes"/>
    <property type="match status" value="1"/>
</dbReference>
<dbReference type="OrthoDB" id="5185819at2"/>
<gene>
    <name evidence="2" type="ORF">ETD83_16375</name>
</gene>
<evidence type="ECO:0000313" key="2">
    <source>
        <dbReference type="EMBL" id="TMR00625.1"/>
    </source>
</evidence>
<dbReference type="Pfam" id="PF11716">
    <property type="entry name" value="MDMPI_N"/>
    <property type="match status" value="1"/>
</dbReference>
<evidence type="ECO:0000259" key="1">
    <source>
        <dbReference type="Pfam" id="PF11716"/>
    </source>
</evidence>
<dbReference type="AlphaFoldDB" id="A0A5C4JCM6"/>
<dbReference type="InterPro" id="IPR017517">
    <property type="entry name" value="Maleyloyr_isom"/>
</dbReference>
<dbReference type="GO" id="GO:0046872">
    <property type="term" value="F:metal ion binding"/>
    <property type="evidence" value="ECO:0007669"/>
    <property type="project" value="InterPro"/>
</dbReference>
<dbReference type="EMBL" id="VCKW01000073">
    <property type="protein sequence ID" value="TMR00625.1"/>
    <property type="molecule type" value="Genomic_DNA"/>
</dbReference>
<dbReference type="InterPro" id="IPR017520">
    <property type="entry name" value="CHP03086"/>
</dbReference>
<reference evidence="2 3" key="1">
    <citation type="submission" date="2019-05" db="EMBL/GenBank/DDBJ databases">
        <title>Draft genome sequence of Actinomadura sp. 14C53.</title>
        <authorList>
            <person name="Saricaoglu S."/>
            <person name="Isik K."/>
        </authorList>
    </citation>
    <scope>NUCLEOTIDE SEQUENCE [LARGE SCALE GENOMIC DNA]</scope>
    <source>
        <strain evidence="2 3">14C53</strain>
    </source>
</reference>
<proteinExistence type="predicted"/>
<sequence>MWRFALPVLKISRDPRRPMTFRRADGPQNSRAGTTIGARMHERTNAPRLVPQEGGLMERAIGFALTSVQAVTPGMMSRRTPCASWDLEMLLLHLRDSLAALDDGIRHGRVDMLPEPPAPDEDPVSAVRVRAVRLLRASVSPRRVEVGDRHLGGDLMTAAGAIEVAVHGWDIAQASGRGTPIPAALADELLTVCPLVVPEPARRPLFADPVEPAPDAAAGDRLVAFLGRSPLP</sequence>
<feature type="domain" description="Mycothiol-dependent maleylpyruvate isomerase metal-binding" evidence="1">
    <location>
        <begin position="67"/>
        <end position="172"/>
    </location>
</feature>
<dbReference type="InterPro" id="IPR024344">
    <property type="entry name" value="MDMPI_metal-binding"/>
</dbReference>
<dbReference type="InterPro" id="IPR034660">
    <property type="entry name" value="DinB/YfiT-like"/>
</dbReference>
<dbReference type="Proteomes" id="UP000309174">
    <property type="component" value="Unassembled WGS sequence"/>
</dbReference>
<dbReference type="NCBIfam" id="TIGR03083">
    <property type="entry name" value="maleylpyruvate isomerase family mycothiol-dependent enzyme"/>
    <property type="match status" value="1"/>
</dbReference>
<keyword evidence="3" id="KW-1185">Reference proteome</keyword>
<protein>
    <submittedName>
        <fullName evidence="2">TIGR03086 family protein</fullName>
    </submittedName>
</protein>
<accession>A0A5C4JCM6</accession>
<name>A0A5C4JCM6_9ACTN</name>
<evidence type="ECO:0000313" key="3">
    <source>
        <dbReference type="Proteomes" id="UP000309174"/>
    </source>
</evidence>